<dbReference type="InterPro" id="IPR036249">
    <property type="entry name" value="Thioredoxin-like_sf"/>
</dbReference>
<dbReference type="InterPro" id="IPR005788">
    <property type="entry name" value="PDI_thioredoxin-like_dom"/>
</dbReference>
<dbReference type="EMBL" id="JALLBG020000143">
    <property type="protein sequence ID" value="KAL3762061.1"/>
    <property type="molecule type" value="Genomic_DNA"/>
</dbReference>
<evidence type="ECO:0000313" key="6">
    <source>
        <dbReference type="Proteomes" id="UP001530293"/>
    </source>
</evidence>
<comment type="caution">
    <text evidence="5">The sequence shown here is derived from an EMBL/GenBank/DDBJ whole genome shotgun (WGS) entry which is preliminary data.</text>
</comment>
<dbReference type="NCBIfam" id="TIGR01126">
    <property type="entry name" value="pdi_dom"/>
    <property type="match status" value="1"/>
</dbReference>
<feature type="chain" id="PRO_5044744492" description="Thioredoxin domain-containing protein" evidence="3">
    <location>
        <begin position="26"/>
        <end position="214"/>
    </location>
</feature>
<dbReference type="PANTHER" id="PTHR45672">
    <property type="entry name" value="PROTEIN DISULFIDE-ISOMERASE C17H9.14C-RELATED"/>
    <property type="match status" value="1"/>
</dbReference>
<evidence type="ECO:0000313" key="5">
    <source>
        <dbReference type="EMBL" id="KAL3762061.1"/>
    </source>
</evidence>
<dbReference type="InterPro" id="IPR051063">
    <property type="entry name" value="PDI"/>
</dbReference>
<evidence type="ECO:0000256" key="1">
    <source>
        <dbReference type="ARBA" id="ARBA00006347"/>
    </source>
</evidence>
<gene>
    <name evidence="5" type="ORF">ACHAWU_002157</name>
</gene>
<dbReference type="GO" id="GO:0005737">
    <property type="term" value="C:cytoplasm"/>
    <property type="evidence" value="ECO:0007669"/>
    <property type="project" value="UniProtKB-ARBA"/>
</dbReference>
<name>A0ABD3MDC0_9STRA</name>
<proteinExistence type="inferred from homology"/>
<keyword evidence="6" id="KW-1185">Reference proteome</keyword>
<sequence>MTMKFTTAVIFVALVVTPFASQVAGKSVELDPQSFEQAIQSKNTFVKWYAPWCGHCKALAPDWDALADKYSSSPSVLIASVDCTTEENKDLCQQYGVSGYPTLKYFKDGSSEGQDYGGGRGLDELDSFVDEELNKKCVVGSDEEMNDEKSNCSEKEKEYARKVRAQSNEERKAQVARLEKMKGGSMKPELKSWIFQRLHILNGLEAVGGASDEF</sequence>
<accession>A0ABD3MDC0</accession>
<dbReference type="PRINTS" id="PR00421">
    <property type="entry name" value="THIOREDOXIN"/>
</dbReference>
<feature type="domain" description="Thioredoxin" evidence="4">
    <location>
        <begin position="13"/>
        <end position="134"/>
    </location>
</feature>
<evidence type="ECO:0000256" key="2">
    <source>
        <dbReference type="ARBA" id="ARBA00022729"/>
    </source>
</evidence>
<evidence type="ECO:0000256" key="3">
    <source>
        <dbReference type="SAM" id="SignalP"/>
    </source>
</evidence>
<dbReference type="PANTHER" id="PTHR45672:SF3">
    <property type="entry name" value="THIOREDOXIN DOMAIN-CONTAINING PROTEIN 5"/>
    <property type="match status" value="1"/>
</dbReference>
<dbReference type="SUPFAM" id="SSF52833">
    <property type="entry name" value="Thioredoxin-like"/>
    <property type="match status" value="1"/>
</dbReference>
<dbReference type="PROSITE" id="PS51352">
    <property type="entry name" value="THIOREDOXIN_2"/>
    <property type="match status" value="1"/>
</dbReference>
<feature type="signal peptide" evidence="3">
    <location>
        <begin position="1"/>
        <end position="25"/>
    </location>
</feature>
<dbReference type="Gene3D" id="3.40.30.10">
    <property type="entry name" value="Glutaredoxin"/>
    <property type="match status" value="1"/>
</dbReference>
<dbReference type="InterPro" id="IPR013766">
    <property type="entry name" value="Thioredoxin_domain"/>
</dbReference>
<dbReference type="AlphaFoldDB" id="A0ABD3MDC0"/>
<reference evidence="5 6" key="1">
    <citation type="submission" date="2024-10" db="EMBL/GenBank/DDBJ databases">
        <title>Updated reference genomes for cyclostephanoid diatoms.</title>
        <authorList>
            <person name="Roberts W.R."/>
            <person name="Alverson A.J."/>
        </authorList>
    </citation>
    <scope>NUCLEOTIDE SEQUENCE [LARGE SCALE GENOMIC DNA]</scope>
    <source>
        <strain evidence="5 6">AJA232-27</strain>
    </source>
</reference>
<keyword evidence="2 3" id="KW-0732">Signal</keyword>
<evidence type="ECO:0000259" key="4">
    <source>
        <dbReference type="PROSITE" id="PS51352"/>
    </source>
</evidence>
<dbReference type="GO" id="GO:0012505">
    <property type="term" value="C:endomembrane system"/>
    <property type="evidence" value="ECO:0007669"/>
    <property type="project" value="UniProtKB-ARBA"/>
</dbReference>
<comment type="similarity">
    <text evidence="1">Belongs to the protein disulfide isomerase family.</text>
</comment>
<dbReference type="Pfam" id="PF00085">
    <property type="entry name" value="Thioredoxin"/>
    <property type="match status" value="1"/>
</dbReference>
<organism evidence="5 6">
    <name type="scientific">Discostella pseudostelligera</name>
    <dbReference type="NCBI Taxonomy" id="259834"/>
    <lineage>
        <taxon>Eukaryota</taxon>
        <taxon>Sar</taxon>
        <taxon>Stramenopiles</taxon>
        <taxon>Ochrophyta</taxon>
        <taxon>Bacillariophyta</taxon>
        <taxon>Coscinodiscophyceae</taxon>
        <taxon>Thalassiosirophycidae</taxon>
        <taxon>Stephanodiscales</taxon>
        <taxon>Stephanodiscaceae</taxon>
        <taxon>Discostella</taxon>
    </lineage>
</organism>
<protein>
    <recommendedName>
        <fullName evidence="4">Thioredoxin domain-containing protein</fullName>
    </recommendedName>
</protein>
<dbReference type="Proteomes" id="UP001530293">
    <property type="component" value="Unassembled WGS sequence"/>
</dbReference>